<dbReference type="Pfam" id="PF23224">
    <property type="entry name" value="zf-C2H2_2nd_ZNF462"/>
    <property type="match status" value="1"/>
</dbReference>
<keyword evidence="2 4" id="KW-0863">Zinc-finger</keyword>
<dbReference type="PROSITE" id="PS50157">
    <property type="entry name" value="ZINC_FINGER_C2H2_2"/>
    <property type="match status" value="1"/>
</dbReference>
<dbReference type="AlphaFoldDB" id="A0A195EV88"/>
<feature type="domain" description="C2H2-type" evidence="5">
    <location>
        <begin position="32"/>
        <end position="60"/>
    </location>
</feature>
<evidence type="ECO:0000313" key="6">
    <source>
        <dbReference type="EMBL" id="KYN32066.1"/>
    </source>
</evidence>
<dbReference type="KEGG" id="tsep:108754633"/>
<protein>
    <submittedName>
        <fullName evidence="6">Longitudinals lacking protein, isoforms F/I/K/T</fullName>
    </submittedName>
</protein>
<proteinExistence type="predicted"/>
<organism evidence="6 7">
    <name type="scientific">Trachymyrmex septentrionalis</name>
    <dbReference type="NCBI Taxonomy" id="34720"/>
    <lineage>
        <taxon>Eukaryota</taxon>
        <taxon>Metazoa</taxon>
        <taxon>Ecdysozoa</taxon>
        <taxon>Arthropoda</taxon>
        <taxon>Hexapoda</taxon>
        <taxon>Insecta</taxon>
        <taxon>Pterygota</taxon>
        <taxon>Neoptera</taxon>
        <taxon>Endopterygota</taxon>
        <taxon>Hymenoptera</taxon>
        <taxon>Apocrita</taxon>
        <taxon>Aculeata</taxon>
        <taxon>Formicoidea</taxon>
        <taxon>Formicidae</taxon>
        <taxon>Myrmicinae</taxon>
        <taxon>Trachymyrmex</taxon>
    </lineage>
</organism>
<dbReference type="GO" id="GO:0005634">
    <property type="term" value="C:nucleus"/>
    <property type="evidence" value="ECO:0007669"/>
    <property type="project" value="UniProtKB-ARBA"/>
</dbReference>
<sequence>MWPYKRVDGYDVGDIQHQQRGSTIYETRERTYMCADCGKSYAVKRSLWRHRKFECVNAKPKFSCDICSYKSPHKWCIDKHKKKHHDIFYNRFPN</sequence>
<dbReference type="InterPro" id="IPR036236">
    <property type="entry name" value="Znf_C2H2_sf"/>
</dbReference>
<dbReference type="GO" id="GO:0008270">
    <property type="term" value="F:zinc ion binding"/>
    <property type="evidence" value="ECO:0007669"/>
    <property type="project" value="UniProtKB-KW"/>
</dbReference>
<keyword evidence="3" id="KW-0862">Zinc</keyword>
<evidence type="ECO:0000313" key="7">
    <source>
        <dbReference type="Proteomes" id="UP000078541"/>
    </source>
</evidence>
<dbReference type="SMART" id="SM00355">
    <property type="entry name" value="ZnF_C2H2"/>
    <property type="match status" value="2"/>
</dbReference>
<keyword evidence="1" id="KW-0479">Metal-binding</keyword>
<dbReference type="OrthoDB" id="10004641at2759"/>
<gene>
    <name evidence="6" type="ORF">ALC56_13443</name>
</gene>
<dbReference type="Gene3D" id="3.30.160.60">
    <property type="entry name" value="Classic Zinc Finger"/>
    <property type="match status" value="1"/>
</dbReference>
<dbReference type="SUPFAM" id="SSF57667">
    <property type="entry name" value="beta-beta-alpha zinc fingers"/>
    <property type="match status" value="1"/>
</dbReference>
<accession>A0A195EV88</accession>
<dbReference type="Proteomes" id="UP000078541">
    <property type="component" value="Unassembled WGS sequence"/>
</dbReference>
<evidence type="ECO:0000256" key="1">
    <source>
        <dbReference type="ARBA" id="ARBA00022723"/>
    </source>
</evidence>
<dbReference type="InterPro" id="IPR013087">
    <property type="entry name" value="Znf_C2H2_type"/>
</dbReference>
<evidence type="ECO:0000256" key="4">
    <source>
        <dbReference type="PROSITE-ProRule" id="PRU00042"/>
    </source>
</evidence>
<evidence type="ECO:0000256" key="3">
    <source>
        <dbReference type="ARBA" id="ARBA00022833"/>
    </source>
</evidence>
<dbReference type="InterPro" id="IPR057832">
    <property type="entry name" value="Znf_C2H2_ZNF462_2nd"/>
</dbReference>
<name>A0A195EV88_9HYME</name>
<dbReference type="EMBL" id="KQ981954">
    <property type="protein sequence ID" value="KYN32066.1"/>
    <property type="molecule type" value="Genomic_DNA"/>
</dbReference>
<evidence type="ECO:0000256" key="2">
    <source>
        <dbReference type="ARBA" id="ARBA00022771"/>
    </source>
</evidence>
<keyword evidence="7" id="KW-1185">Reference proteome</keyword>
<dbReference type="STRING" id="34720.A0A195EV88"/>
<dbReference type="FunFam" id="3.30.160.60:FF:000446">
    <property type="entry name" value="Zinc finger protein"/>
    <property type="match status" value="1"/>
</dbReference>
<reference evidence="6 7" key="1">
    <citation type="submission" date="2016-03" db="EMBL/GenBank/DDBJ databases">
        <title>Trachymyrmex septentrionalis WGS genome.</title>
        <authorList>
            <person name="Nygaard S."/>
            <person name="Hu H."/>
            <person name="Boomsma J."/>
            <person name="Zhang G."/>
        </authorList>
    </citation>
    <scope>NUCLEOTIDE SEQUENCE [LARGE SCALE GENOMIC DNA]</scope>
    <source>
        <strain evidence="6">Tsep2-gDNA-1</strain>
        <tissue evidence="6">Whole body</tissue>
    </source>
</reference>
<evidence type="ECO:0000259" key="5">
    <source>
        <dbReference type="PROSITE" id="PS50157"/>
    </source>
</evidence>